<keyword evidence="2" id="KW-1185">Reference proteome</keyword>
<evidence type="ECO:0000313" key="1">
    <source>
        <dbReference type="EMBL" id="MEI5907351.1"/>
    </source>
</evidence>
<name>A0ABU8HDQ3_9BACI</name>
<reference evidence="1 2" key="1">
    <citation type="journal article" date="2018" name="J. Microbiol.">
        <title>Bacillus spongiae sp. nov., isolated from sponge of Jeju Island.</title>
        <authorList>
            <person name="Lee G.E."/>
            <person name="Im W.T."/>
            <person name="Park J.S."/>
        </authorList>
    </citation>
    <scope>NUCLEOTIDE SEQUENCE [LARGE SCALE GENOMIC DNA]</scope>
    <source>
        <strain evidence="1 2">135PIL107-10</strain>
    </source>
</reference>
<evidence type="ECO:0000313" key="2">
    <source>
        <dbReference type="Proteomes" id="UP001312865"/>
    </source>
</evidence>
<proteinExistence type="predicted"/>
<dbReference type="Proteomes" id="UP001312865">
    <property type="component" value="Unassembled WGS sequence"/>
</dbReference>
<dbReference type="EMBL" id="JBBAXC010000007">
    <property type="protein sequence ID" value="MEI5907351.1"/>
    <property type="molecule type" value="Genomic_DNA"/>
</dbReference>
<dbReference type="RefSeq" id="WP_336586793.1">
    <property type="nucleotide sequence ID" value="NZ_JBBAXC010000007.1"/>
</dbReference>
<protein>
    <recommendedName>
        <fullName evidence="3">HEAT repeat domain-containing protein</fullName>
    </recommendedName>
</protein>
<comment type="caution">
    <text evidence="1">The sequence shown here is derived from an EMBL/GenBank/DDBJ whole genome shotgun (WGS) entry which is preliminary data.</text>
</comment>
<sequence>MTLVENIKRGLFSDNSSIRTVSFHMLEEIPKLPDPLLKELLEAACDFSEITEDVLYVLLDRDIPGSCMDSLLKLIDLQNDSILREQALQILEYTEPATLVRHEKAISSYFSPEKIAFFHLLANGNEKELWDEFHLTLVALNTGEGNLYKKTRMLAKVIAQKGLIDDFTIDSVMNDDLNEGIFTFEGIIMVYIIGVLKKSKYIPILSNLLYSEDDFLLDEVELALKSFQTDEVVHVLIPYLTDPHSMIYAASIVGSIQTPLATKALQKAYLEVRDLEEKSILFEVLCYGLREDALPEINDFLAKGYTSQLIDTEEAAYGFFKLLELKREE</sequence>
<organism evidence="1 2">
    <name type="scientific">Bacillus spongiae</name>
    <dbReference type="NCBI Taxonomy" id="2683610"/>
    <lineage>
        <taxon>Bacteria</taxon>
        <taxon>Bacillati</taxon>
        <taxon>Bacillota</taxon>
        <taxon>Bacilli</taxon>
        <taxon>Bacillales</taxon>
        <taxon>Bacillaceae</taxon>
        <taxon>Bacillus</taxon>
    </lineage>
</organism>
<accession>A0ABU8HDQ3</accession>
<gene>
    <name evidence="1" type="ORF">WAK64_09815</name>
</gene>
<evidence type="ECO:0008006" key="3">
    <source>
        <dbReference type="Google" id="ProtNLM"/>
    </source>
</evidence>